<dbReference type="Proteomes" id="UP000094741">
    <property type="component" value="Unassembled WGS sequence"/>
</dbReference>
<dbReference type="EMBL" id="AJYQ02000114">
    <property type="protein sequence ID" value="OEE32321.1"/>
    <property type="molecule type" value="Genomic_DNA"/>
</dbReference>
<dbReference type="RefSeq" id="WP_017041005.1">
    <property type="nucleotide sequence ID" value="NZ_AJYQ02000114.1"/>
</dbReference>
<dbReference type="AlphaFoldDB" id="A0A1E5BCL6"/>
<reference evidence="1 2" key="1">
    <citation type="journal article" date="2012" name="Science">
        <title>Ecological populations of bacteria act as socially cohesive units of antibiotic production and resistance.</title>
        <authorList>
            <person name="Cordero O.X."/>
            <person name="Wildschutte H."/>
            <person name="Kirkup B."/>
            <person name="Proehl S."/>
            <person name="Ngo L."/>
            <person name="Hussain F."/>
            <person name="Le Roux F."/>
            <person name="Mincer T."/>
            <person name="Polz M.F."/>
        </authorList>
    </citation>
    <scope>NUCLEOTIDE SEQUENCE [LARGE SCALE GENOMIC DNA]</scope>
    <source>
        <strain evidence="1 2">ZF-129</strain>
    </source>
</reference>
<proteinExistence type="predicted"/>
<comment type="caution">
    <text evidence="1">The sequence shown here is derived from an EMBL/GenBank/DDBJ whole genome shotgun (WGS) entry which is preliminary data.</text>
</comment>
<evidence type="ECO:0000313" key="1">
    <source>
        <dbReference type="EMBL" id="OEE32321.1"/>
    </source>
</evidence>
<protein>
    <submittedName>
        <fullName evidence="1">Uncharacterized protein</fullName>
    </submittedName>
</protein>
<dbReference type="OrthoDB" id="5876467at2"/>
<accession>A0A1E5BCL6</accession>
<evidence type="ECO:0000313" key="2">
    <source>
        <dbReference type="Proteomes" id="UP000094741"/>
    </source>
</evidence>
<gene>
    <name evidence="1" type="ORF">A1QO_11415</name>
</gene>
<dbReference type="STRING" id="1187848.A1QO_11415"/>
<sequence length="328" mass="37076">MCKQASYSKYQKRAIKFLNDLLGTHTPFSYERTQTNHLKVLIDGVSKPIYTGSTPSDCKSINNFMAEVKREIRLAKMDDEKELDNEDQTPVKKPFALDSNDKLIDTCIKSLRVRIPTMKTQEEVRVLGELDVSCVKPLRIDAVKHAISIALQKRKQGGYIKPKEMKGIESAILKHVNFMLPTPAYYSELLQGKEKYVKTEREYSNVEQDTYPASKEQSLISAPELLLKDTQQEQPILKTMLHGNCVPAVSKIEPVKETKNSAQQLAVMNSTDRVSLLRGLNKSQALTLIDDINQALALNREQDIESVISLIRDKDLPLEAIISRMEAA</sequence>
<organism evidence="1 2">
    <name type="scientific">Vibrio genomosp. F10 str. ZF-129</name>
    <dbReference type="NCBI Taxonomy" id="1187848"/>
    <lineage>
        <taxon>Bacteria</taxon>
        <taxon>Pseudomonadati</taxon>
        <taxon>Pseudomonadota</taxon>
        <taxon>Gammaproteobacteria</taxon>
        <taxon>Vibrionales</taxon>
        <taxon>Vibrionaceae</taxon>
        <taxon>Vibrio</taxon>
    </lineage>
</organism>
<name>A0A1E5BCL6_9VIBR</name>